<name>A0A2P6FEA8_9MOLU</name>
<dbReference type="RefSeq" id="WP_040093768.1">
    <property type="nucleotide sequence ID" value="NZ_CM020866.1"/>
</dbReference>
<sequence>MLKPSEKMLAQLAENDEPIDYSIDSIPLDFSNQSQYSDPDLEQLFTEGRARTLYIYKINNLVKTKQKPTLNYSQNSVKIGFIDKDEYIKIMGYEISDFNFKLQIQQNTTIQDNSTSYVMIDEKYILINNISKKDKAFLETLDLKIISINEPISEENKNECYIIEEYKRPYTSDGVDIIKSAHLVKITDFKWKNQNSIHLVLQKSLPEDTVFTGIEIKYPKSMLFGNIKCWGNINGVYSYPSSIIENASLVPLLSMPIETEPNLRVFQYWFTESFLPWSIAKIYIQPDNILSLIKNNCLEKVLLNYLTYRYNYDRKFQGAKYDEKGNPTNKASILRQKFEGQKPEDVLDGLFENWKLNNPSELHKTYVKRIKQVIYMLSNYTYSKYAINKGYNDDVKLFSPYYFELVSNPRELETGYWVFENCKVELNSMYFYFGGSGPIPPEPINYWMEVYADDKPFINVENKYYFVVWRGDKNENWRIVKFKHFEQKEKILDKYDKYELKTSHFGGDLFIYKNGFVSYDWNKDNGTYFKSVYRWNSHNEPNLPIIYLKTGQITDWNLKNKNNISNNDDKIKVAVKNKDISENPIYQLEANYFNWLPITNELETNNIPSLIPAEIKLSDGEYGKYLTNLIVSNNKIEDCLNYFSQWYRLLYSKAVWMNMIKNLVEDSIVITFQKHEKLFNLNQIEISGIWNYGNYDIRIFIEKPNEKIIQGKDINLELIQNTPIGTKVSGKDRNTYLQLIEFDIWYLWKNGVEDEKSYSNIAVVDFLKQSNSVIFSYSPVKEQININNLQLFNKDNEKLSLIALEV</sequence>
<proteinExistence type="predicted"/>
<evidence type="ECO:0000313" key="1">
    <source>
        <dbReference type="EMBL" id="PQM31798.1"/>
    </source>
</evidence>
<dbReference type="STRING" id="2138.SMSRO_v1c15770"/>
<dbReference type="AlphaFoldDB" id="A0A2P6FEA8"/>
<evidence type="ECO:0008006" key="3">
    <source>
        <dbReference type="Google" id="ProtNLM"/>
    </source>
</evidence>
<dbReference type="EMBL" id="JTLV02000001">
    <property type="protein sequence ID" value="PQM31798.1"/>
    <property type="molecule type" value="Genomic_DNA"/>
</dbReference>
<dbReference type="OrthoDB" id="390989at2"/>
<protein>
    <recommendedName>
        <fullName evidence="3">DUF3688 domain-containing protein</fullName>
    </recommendedName>
</protein>
<organism evidence="1 2">
    <name type="scientific">Spiroplasma poulsonii</name>
    <dbReference type="NCBI Taxonomy" id="2138"/>
    <lineage>
        <taxon>Bacteria</taxon>
        <taxon>Bacillati</taxon>
        <taxon>Mycoplasmatota</taxon>
        <taxon>Mollicutes</taxon>
        <taxon>Entomoplasmatales</taxon>
        <taxon>Spiroplasmataceae</taxon>
        <taxon>Spiroplasma</taxon>
    </lineage>
</organism>
<reference evidence="1 2" key="1">
    <citation type="journal article" date="2015" name="MBio">
        <title>Genome sequence of the Drosophila melanogaster male-killing Spiroplasma strain MSRO endosymbiont.</title>
        <authorList>
            <person name="Paredes J.C."/>
            <person name="Herren J.K."/>
            <person name="Schupfer F."/>
            <person name="Marin R."/>
            <person name="Claverol S."/>
            <person name="Kuo C.H."/>
            <person name="Lemaitre B."/>
            <person name="Beven L."/>
        </authorList>
    </citation>
    <scope>NUCLEOTIDE SEQUENCE [LARGE SCALE GENOMIC DNA]</scope>
    <source>
        <strain evidence="1 2">MSRO</strain>
    </source>
</reference>
<keyword evidence="2" id="KW-1185">Reference proteome</keyword>
<accession>A0A2P6FEA8</accession>
<dbReference type="Proteomes" id="UP000031565">
    <property type="component" value="Unassembled WGS sequence"/>
</dbReference>
<evidence type="ECO:0000313" key="2">
    <source>
        <dbReference type="Proteomes" id="UP000031565"/>
    </source>
</evidence>
<comment type="caution">
    <text evidence="1">The sequence shown here is derived from an EMBL/GenBank/DDBJ whole genome shotgun (WGS) entry which is preliminary data.</text>
</comment>
<gene>
    <name evidence="1" type="ORF">SMSRO_SF016510</name>
</gene>